<organism evidence="2">
    <name type="scientific">Naegleria gruberi</name>
    <name type="common">Amoeba</name>
    <dbReference type="NCBI Taxonomy" id="5762"/>
    <lineage>
        <taxon>Eukaryota</taxon>
        <taxon>Discoba</taxon>
        <taxon>Heterolobosea</taxon>
        <taxon>Tetramitia</taxon>
        <taxon>Eutetramitia</taxon>
        <taxon>Vahlkampfiidae</taxon>
        <taxon>Naegleria</taxon>
    </lineage>
</organism>
<reference evidence="1 2" key="1">
    <citation type="journal article" date="2010" name="Cell">
        <title>The genome of Naegleria gruberi illuminates early eukaryotic versatility.</title>
        <authorList>
            <person name="Fritz-Laylin L.K."/>
            <person name="Prochnik S.E."/>
            <person name="Ginger M.L."/>
            <person name="Dacks J.B."/>
            <person name="Carpenter M.L."/>
            <person name="Field M.C."/>
            <person name="Kuo A."/>
            <person name="Paredez A."/>
            <person name="Chapman J."/>
            <person name="Pham J."/>
            <person name="Shu S."/>
            <person name="Neupane R."/>
            <person name="Cipriano M."/>
            <person name="Mancuso J."/>
            <person name="Tu H."/>
            <person name="Salamov A."/>
            <person name="Lindquist E."/>
            <person name="Shapiro H."/>
            <person name="Lucas S."/>
            <person name="Grigoriev I.V."/>
            <person name="Cande W.Z."/>
            <person name="Fulton C."/>
            <person name="Rokhsar D.S."/>
            <person name="Dawson S.C."/>
        </authorList>
    </citation>
    <scope>NUCLEOTIDE SEQUENCE [LARGE SCALE GENOMIC DNA]</scope>
    <source>
        <strain evidence="1 2">NEG-M</strain>
    </source>
</reference>
<evidence type="ECO:0000313" key="2">
    <source>
        <dbReference type="Proteomes" id="UP000006671"/>
    </source>
</evidence>
<dbReference type="EMBL" id="GG738857">
    <property type="protein sequence ID" value="EFC46844.1"/>
    <property type="molecule type" value="Genomic_DNA"/>
</dbReference>
<proteinExistence type="predicted"/>
<dbReference type="KEGG" id="ngr:NAEGRDRAFT_47567"/>
<protein>
    <submittedName>
        <fullName evidence="1">Predicted protein</fullName>
    </submittedName>
</protein>
<dbReference type="OrthoDB" id="10320938at2759"/>
<gene>
    <name evidence="1" type="ORF">NAEGRDRAFT_47567</name>
</gene>
<dbReference type="Proteomes" id="UP000006671">
    <property type="component" value="Unassembled WGS sequence"/>
</dbReference>
<dbReference type="OMA" id="DENIIWA"/>
<keyword evidence="2" id="KW-1185">Reference proteome</keyword>
<dbReference type="InParanoid" id="D2V8Q5"/>
<name>D2V8Q5_NAEGR</name>
<dbReference type="RefSeq" id="XP_002679588.1">
    <property type="nucleotide sequence ID" value="XM_002679542.1"/>
</dbReference>
<dbReference type="VEuPathDB" id="AmoebaDB:NAEGRDRAFT_47567"/>
<dbReference type="GeneID" id="8859718"/>
<accession>D2V8Q5</accession>
<evidence type="ECO:0000313" key="1">
    <source>
        <dbReference type="EMBL" id="EFC46844.1"/>
    </source>
</evidence>
<dbReference type="AlphaFoldDB" id="D2V8Q5"/>
<sequence>MKSFCCLPWRRIFLFLTTKQIFRLKLVNIFLSSLIIEESRENLIQPIYEIGVACRDFEQLIQTVCQYFEVENFNDQFHLMNLTYKFSNYMRVYTSVEKELIGLRKDYTDENIIWANSRMPSFSKRVGNEYRRVTARFYPILLLNQDDSCKNSSMKNEQRILCDESFWFLDGFIFLNPSQPYSAIQHNFETTTPKMNQRSNSLPTMKLCQNSRDFTVSVLHDSNILTNILSERSRHSKNNLQYKYYLSEQQSILNKEFMPNDNNKRKTLQNMVADLVQIEEDFDEKVARYFVPKGESFEIYLKKSVGFILESSNTVFKTVQINRNVLHESFHSKLVSSGSSMSGVVRFIEMILSSKDYTDLTDRISKQFNQLFSLYDLLTGKIEYFTKRIGLRYFTRRDQMLIIKKLYTILFNNPISNCIISGKQMLKTSKLDNLVSKLQGNNTSTNSIQDEHKLNNVQKLYKVCKKEQRKEIQLEPKLEFTAKFCNVSFDDFTMDSLRHVTISISLTGVFAQTQCITKVFFKRP</sequence>